<dbReference type="SUPFAM" id="SSF53335">
    <property type="entry name" value="S-adenosyl-L-methionine-dependent methyltransferases"/>
    <property type="match status" value="1"/>
</dbReference>
<dbReference type="EMBL" id="JACICF010000001">
    <property type="protein sequence ID" value="MBB3764145.1"/>
    <property type="molecule type" value="Genomic_DNA"/>
</dbReference>
<proteinExistence type="predicted"/>
<keyword evidence="1" id="KW-0732">Signal</keyword>
<dbReference type="Gene3D" id="3.40.50.150">
    <property type="entry name" value="Vaccinia Virus protein VP39"/>
    <property type="match status" value="1"/>
</dbReference>
<reference evidence="2 3" key="1">
    <citation type="submission" date="2020-08" db="EMBL/GenBank/DDBJ databases">
        <title>Genomic Encyclopedia of Type Strains, Phase IV (KMG-IV): sequencing the most valuable type-strain genomes for metagenomic binning, comparative biology and taxonomic classification.</title>
        <authorList>
            <person name="Goeker M."/>
        </authorList>
    </citation>
    <scope>NUCLEOTIDE SEQUENCE [LARGE SCALE GENOMIC DNA]</scope>
    <source>
        <strain evidence="2 3">DSM 24194</strain>
    </source>
</reference>
<organism evidence="2 3">
    <name type="scientific">Sphingomicrobium lutaoense</name>
    <dbReference type="NCBI Taxonomy" id="515949"/>
    <lineage>
        <taxon>Bacteria</taxon>
        <taxon>Pseudomonadati</taxon>
        <taxon>Pseudomonadota</taxon>
        <taxon>Alphaproteobacteria</taxon>
        <taxon>Sphingomonadales</taxon>
        <taxon>Sphingomonadaceae</taxon>
        <taxon>Sphingomicrobium</taxon>
    </lineage>
</organism>
<evidence type="ECO:0000256" key="1">
    <source>
        <dbReference type="SAM" id="SignalP"/>
    </source>
</evidence>
<sequence length="250" mass="27315">MKLIAWSLAASLAVSSAAQAEPANIAAAVANDDRIDENEARDAERMPVEVLSWAGLEKGDRVLDLFGGNLYWGEIIAPAVGEEGHLTIWQPTQFFQPGAREAAGAFFGSQPNVSIVSTPFEGITLGEDAYDFILVNLNVHDFWWSSERFGIPEMDPDRIAVELADALAPGGRLLVIDHRGNAGEDVRAQVEATHRIDPDVVAALFGRAGLRLMETSDLLANPEDDRSVSVFDEKVRGNTDRFMHLYVKPE</sequence>
<evidence type="ECO:0000313" key="2">
    <source>
        <dbReference type="EMBL" id="MBB3764145.1"/>
    </source>
</evidence>
<dbReference type="GO" id="GO:0008168">
    <property type="term" value="F:methyltransferase activity"/>
    <property type="evidence" value="ECO:0007669"/>
    <property type="project" value="UniProtKB-KW"/>
</dbReference>
<dbReference type="InterPro" id="IPR029063">
    <property type="entry name" value="SAM-dependent_MTases_sf"/>
</dbReference>
<accession>A0A839Z3J7</accession>
<feature type="chain" id="PRO_5032647984" evidence="1">
    <location>
        <begin position="21"/>
        <end position="250"/>
    </location>
</feature>
<dbReference type="AlphaFoldDB" id="A0A839Z3J7"/>
<protein>
    <submittedName>
        <fullName evidence="2">Putative methyltransferase</fullName>
    </submittedName>
</protein>
<dbReference type="GO" id="GO:0032259">
    <property type="term" value="P:methylation"/>
    <property type="evidence" value="ECO:0007669"/>
    <property type="project" value="UniProtKB-KW"/>
</dbReference>
<keyword evidence="3" id="KW-1185">Reference proteome</keyword>
<keyword evidence="2" id="KW-0808">Transferase</keyword>
<comment type="caution">
    <text evidence="2">The sequence shown here is derived from an EMBL/GenBank/DDBJ whole genome shotgun (WGS) entry which is preliminary data.</text>
</comment>
<gene>
    <name evidence="2" type="ORF">FHS50_001168</name>
</gene>
<keyword evidence="2" id="KW-0489">Methyltransferase</keyword>
<dbReference type="RefSeq" id="WP_183933428.1">
    <property type="nucleotide sequence ID" value="NZ_JACICF010000001.1"/>
</dbReference>
<name>A0A839Z3J7_9SPHN</name>
<evidence type="ECO:0000313" key="3">
    <source>
        <dbReference type="Proteomes" id="UP000578569"/>
    </source>
</evidence>
<feature type="signal peptide" evidence="1">
    <location>
        <begin position="1"/>
        <end position="20"/>
    </location>
</feature>
<dbReference type="Proteomes" id="UP000578569">
    <property type="component" value="Unassembled WGS sequence"/>
</dbReference>